<comment type="similarity">
    <text evidence="1">Belongs to the UPF0065 (bug) family.</text>
</comment>
<dbReference type="InterPro" id="IPR005064">
    <property type="entry name" value="BUG"/>
</dbReference>
<dbReference type="CDD" id="cd13578">
    <property type="entry name" value="PBP2_Bug27"/>
    <property type="match status" value="1"/>
</dbReference>
<evidence type="ECO:0000256" key="1">
    <source>
        <dbReference type="ARBA" id="ARBA00006987"/>
    </source>
</evidence>
<keyword evidence="2" id="KW-0732">Signal</keyword>
<protein>
    <submittedName>
        <fullName evidence="3">Protein BugT</fullName>
    </submittedName>
</protein>
<reference evidence="3 5" key="1">
    <citation type="submission" date="2018-01" db="EMBL/GenBank/DDBJ databases">
        <authorList>
            <person name="Gaut B.S."/>
            <person name="Morton B.R."/>
            <person name="Clegg M.T."/>
            <person name="Duvall M.R."/>
        </authorList>
    </citation>
    <scope>NUCLEOTIDE SEQUENCE [LARGE SCALE GENOMIC DNA]</scope>
    <source>
        <strain evidence="3">Cupriavidus taiwanensis LMG 19425</strain>
    </source>
</reference>
<dbReference type="Proteomes" id="UP000255505">
    <property type="component" value="Unassembled WGS sequence"/>
</dbReference>
<evidence type="ECO:0000313" key="5">
    <source>
        <dbReference type="Proteomes" id="UP000255505"/>
    </source>
</evidence>
<evidence type="ECO:0000313" key="4">
    <source>
        <dbReference type="EMBL" id="SPK72591.1"/>
    </source>
</evidence>
<dbReference type="EMBL" id="LT991976">
    <property type="protein sequence ID" value="SPK72591.1"/>
    <property type="molecule type" value="Genomic_DNA"/>
</dbReference>
<evidence type="ECO:0000313" key="3">
    <source>
        <dbReference type="EMBL" id="SPK70311.1"/>
    </source>
</evidence>
<dbReference type="Gene3D" id="3.40.190.150">
    <property type="entry name" value="Bordetella uptake gene, domain 1"/>
    <property type="match status" value="1"/>
</dbReference>
<dbReference type="PANTHER" id="PTHR42928">
    <property type="entry name" value="TRICARBOXYLATE-BINDING PROTEIN"/>
    <property type="match status" value="1"/>
</dbReference>
<dbReference type="SUPFAM" id="SSF53850">
    <property type="entry name" value="Periplasmic binding protein-like II"/>
    <property type="match status" value="1"/>
</dbReference>
<sequence>MKSAVNAAMNAAVKPFVHPDIRRLAMHCLFACAAACATWFGAAGPAHAQPPAYPAKPVRLIVPFAAGGPADVLARAVGEGLARAIGQSVLVENKAGAAGTIGVDMVAKAAPDGYTVALVPVGNIAVNPTLMPNLPYKPSDLAPVAMLATAENVLVVNAATPVRSLAELLKLAAHKPGELSFASPGAGSQAHLAGELLQLDAGVKLNHVPYKGVSPAMTDVVGGQVTMMFAQLSAALPYIKAGKLRALGVASARRSMVLPEVPTIAEQGFPKFEAVSWYALMVPAGTPPEVVRKLSQHADAVLADAALKEKLATLGMEAAGGTPQQLAAAIQKESTRWAGVIKQRRITID</sequence>
<gene>
    <name evidence="3" type="primary">bugT</name>
    <name evidence="4" type="ORF">CT19425_70291</name>
    <name evidence="3" type="ORF">CT19425_U480028</name>
</gene>
<name>A0A375I8X3_9BURK</name>
<dbReference type="EMBL" id="OOEF01000043">
    <property type="protein sequence ID" value="SPK70311.1"/>
    <property type="molecule type" value="Genomic_DNA"/>
</dbReference>
<feature type="chain" id="PRO_5036070136" evidence="2">
    <location>
        <begin position="49"/>
        <end position="349"/>
    </location>
</feature>
<dbReference type="Proteomes" id="UP000255505">
    <property type="component" value="Chromosome I"/>
</dbReference>
<feature type="signal peptide" evidence="2">
    <location>
        <begin position="1"/>
        <end position="48"/>
    </location>
</feature>
<dbReference type="InterPro" id="IPR042100">
    <property type="entry name" value="Bug_dom1"/>
</dbReference>
<dbReference type="AlphaFoldDB" id="A0A375I8X3"/>
<dbReference type="Gene3D" id="3.40.190.10">
    <property type="entry name" value="Periplasmic binding protein-like II"/>
    <property type="match status" value="1"/>
</dbReference>
<evidence type="ECO:0000256" key="2">
    <source>
        <dbReference type="SAM" id="SignalP"/>
    </source>
</evidence>
<proteinExistence type="inferred from homology"/>
<dbReference type="RefSeq" id="WP_115662350.1">
    <property type="nucleotide sequence ID" value="NZ_LT991976.1"/>
</dbReference>
<dbReference type="PIRSF" id="PIRSF017082">
    <property type="entry name" value="YflP"/>
    <property type="match status" value="1"/>
</dbReference>
<accession>A0A375I8X3</accession>
<dbReference type="PANTHER" id="PTHR42928:SF5">
    <property type="entry name" value="BLR1237 PROTEIN"/>
    <property type="match status" value="1"/>
</dbReference>
<organism evidence="3 5">
    <name type="scientific">Cupriavidus taiwanensis</name>
    <dbReference type="NCBI Taxonomy" id="164546"/>
    <lineage>
        <taxon>Bacteria</taxon>
        <taxon>Pseudomonadati</taxon>
        <taxon>Pseudomonadota</taxon>
        <taxon>Betaproteobacteria</taxon>
        <taxon>Burkholderiales</taxon>
        <taxon>Burkholderiaceae</taxon>
        <taxon>Cupriavidus</taxon>
    </lineage>
</organism>
<dbReference type="Pfam" id="PF03401">
    <property type="entry name" value="TctC"/>
    <property type="match status" value="1"/>
</dbReference>